<comment type="caution">
    <text evidence="3">The sequence shown here is derived from an EMBL/GenBank/DDBJ whole genome shotgun (WGS) entry which is preliminary data.</text>
</comment>
<dbReference type="InterPro" id="IPR014748">
    <property type="entry name" value="Enoyl-CoA_hydra_C"/>
</dbReference>
<sequence length="275" mass="30143">MPTETIQLRECRLVIEDGVAEFSHQRPEVRNALTSTMRLDYRDMLDRVEADRNIRALILTGSRGSFCAGGDIKAIQHKQADGESGPAAPDTMRRVVLSVHAWLQRLRDLDIPIIAAVDGPAAGAGFSLALMADFVLASTRASFCLSFARIGLVPDLGALYQLPRIVGLSMAKELVLTARRLDAQEAKQLGIVHALHEPEALPEAAWAFARRFADGPREAMGLSKRLLNSSFETPYQTLVDLEASAQALAAAAPYFREATADFLTGRPARYNWDRV</sequence>
<reference evidence="3 4" key="1">
    <citation type="submission" date="2021-03" db="EMBL/GenBank/DDBJ databases">
        <authorList>
            <person name="Peeters C."/>
        </authorList>
    </citation>
    <scope>NUCLEOTIDE SEQUENCE [LARGE SCALE GENOMIC DNA]</scope>
    <source>
        <strain evidence="3 4">LMG 26411</strain>
    </source>
</reference>
<dbReference type="InterPro" id="IPR018376">
    <property type="entry name" value="Enoyl-CoA_hyd/isom_CS"/>
</dbReference>
<dbReference type="Pfam" id="PF00378">
    <property type="entry name" value="ECH_1"/>
    <property type="match status" value="1"/>
</dbReference>
<name>A0ABN7QAM7_9BURK</name>
<dbReference type="InterPro" id="IPR001753">
    <property type="entry name" value="Enoyl-CoA_hydra/iso"/>
</dbReference>
<evidence type="ECO:0000313" key="4">
    <source>
        <dbReference type="Proteomes" id="UP000672657"/>
    </source>
</evidence>
<dbReference type="RefSeq" id="WP_211958317.1">
    <property type="nucleotide sequence ID" value="NZ_CAJPVI010000084.1"/>
</dbReference>
<accession>A0ABN7QAM7</accession>
<dbReference type="PANTHER" id="PTHR43459:SF1">
    <property type="entry name" value="EG:BACN32G11.4 PROTEIN"/>
    <property type="match status" value="1"/>
</dbReference>
<dbReference type="GO" id="GO:0018787">
    <property type="term" value="F:4-chlorobenzoyl-CoA dehalogenase activity"/>
    <property type="evidence" value="ECO:0007669"/>
    <property type="project" value="UniProtKB-EC"/>
</dbReference>
<dbReference type="PANTHER" id="PTHR43459">
    <property type="entry name" value="ENOYL-COA HYDRATASE"/>
    <property type="match status" value="1"/>
</dbReference>
<evidence type="ECO:0000313" key="3">
    <source>
        <dbReference type="EMBL" id="CAG2160553.1"/>
    </source>
</evidence>
<dbReference type="Proteomes" id="UP000672657">
    <property type="component" value="Unassembled WGS sequence"/>
</dbReference>
<keyword evidence="4" id="KW-1185">Reference proteome</keyword>
<dbReference type="SUPFAM" id="SSF52096">
    <property type="entry name" value="ClpP/crotonase"/>
    <property type="match status" value="1"/>
</dbReference>
<keyword evidence="3" id="KW-0378">Hydrolase</keyword>
<dbReference type="InterPro" id="IPR029045">
    <property type="entry name" value="ClpP/crotonase-like_dom_sf"/>
</dbReference>
<dbReference type="Gene3D" id="1.10.12.10">
    <property type="entry name" value="Lyase 2-enoyl-coa Hydratase, Chain A, domain 2"/>
    <property type="match status" value="1"/>
</dbReference>
<evidence type="ECO:0000256" key="2">
    <source>
        <dbReference type="RuleBase" id="RU003707"/>
    </source>
</evidence>
<gene>
    <name evidence="3" type="ORF">LMG26411_07572</name>
</gene>
<dbReference type="EMBL" id="CAJPVI010000084">
    <property type="protein sequence ID" value="CAG2160553.1"/>
    <property type="molecule type" value="Genomic_DNA"/>
</dbReference>
<dbReference type="PROSITE" id="PS00166">
    <property type="entry name" value="ENOYL_COA_HYDRATASE"/>
    <property type="match status" value="1"/>
</dbReference>
<evidence type="ECO:0000256" key="1">
    <source>
        <dbReference type="ARBA" id="ARBA00005254"/>
    </source>
</evidence>
<comment type="similarity">
    <text evidence="1 2">Belongs to the enoyl-CoA hydratase/isomerase family.</text>
</comment>
<organism evidence="3 4">
    <name type="scientific">Cupriavidus numazuensis</name>
    <dbReference type="NCBI Taxonomy" id="221992"/>
    <lineage>
        <taxon>Bacteria</taxon>
        <taxon>Pseudomonadati</taxon>
        <taxon>Pseudomonadota</taxon>
        <taxon>Betaproteobacteria</taxon>
        <taxon>Burkholderiales</taxon>
        <taxon>Burkholderiaceae</taxon>
        <taxon>Cupriavidus</taxon>
    </lineage>
</organism>
<dbReference type="Gene3D" id="3.90.226.10">
    <property type="entry name" value="2-enoyl-CoA Hydratase, Chain A, domain 1"/>
    <property type="match status" value="1"/>
</dbReference>
<dbReference type="CDD" id="cd06558">
    <property type="entry name" value="crotonase-like"/>
    <property type="match status" value="1"/>
</dbReference>
<protein>
    <submittedName>
        <fullName evidence="3">4-chlorobenzoyl coenzyme A dehalogenase</fullName>
        <ecNumber evidence="3">3.8.1.7</ecNumber>
    </submittedName>
</protein>
<proteinExistence type="inferred from homology"/>
<dbReference type="EC" id="3.8.1.7" evidence="3"/>